<dbReference type="EMBL" id="CP013655">
    <property type="protein sequence ID" value="ALS37104.1"/>
    <property type="molecule type" value="Genomic_DNA"/>
</dbReference>
<keyword evidence="1" id="KW-0812">Transmembrane</keyword>
<feature type="transmembrane region" description="Helical" evidence="1">
    <location>
        <begin position="12"/>
        <end position="32"/>
    </location>
</feature>
<accession>A0A0U2XAH9</accession>
<reference evidence="3" key="1">
    <citation type="submission" date="2015-12" db="EMBL/GenBank/DDBJ databases">
        <authorList>
            <person name="Lauer A."/>
            <person name="Humrighouse B."/>
            <person name="Loparev V."/>
            <person name="Shewmaker P.L."/>
            <person name="Whitney A.M."/>
            <person name="McLaughlin R.W."/>
        </authorList>
    </citation>
    <scope>NUCLEOTIDE SEQUENCE [LARGE SCALE GENOMIC DNA]</scope>
    <source>
        <strain evidence="3">LMG 26678</strain>
    </source>
</reference>
<protein>
    <submittedName>
        <fullName evidence="2">Uncharacterized protein</fullName>
    </submittedName>
</protein>
<organism evidence="2 3">
    <name type="scientific">Enterococcus rotai</name>
    <dbReference type="NCBI Taxonomy" id="118060"/>
    <lineage>
        <taxon>Bacteria</taxon>
        <taxon>Bacillati</taxon>
        <taxon>Bacillota</taxon>
        <taxon>Bacilli</taxon>
        <taxon>Lactobacillales</taxon>
        <taxon>Enterococcaceae</taxon>
        <taxon>Enterococcus</taxon>
    </lineage>
</organism>
<dbReference type="Proteomes" id="UP000067523">
    <property type="component" value="Chromosome"/>
</dbReference>
<feature type="transmembrane region" description="Helical" evidence="1">
    <location>
        <begin position="71"/>
        <end position="89"/>
    </location>
</feature>
<gene>
    <name evidence="2" type="ORF">ATZ35_08015</name>
</gene>
<dbReference type="AlphaFoldDB" id="A0A0U2XAH9"/>
<keyword evidence="1" id="KW-1133">Transmembrane helix</keyword>
<proteinExistence type="predicted"/>
<name>A0A0U2XAH9_9ENTE</name>
<keyword evidence="1" id="KW-0472">Membrane</keyword>
<keyword evidence="3" id="KW-1185">Reference proteome</keyword>
<evidence type="ECO:0000313" key="2">
    <source>
        <dbReference type="EMBL" id="ALS37104.1"/>
    </source>
</evidence>
<evidence type="ECO:0000256" key="1">
    <source>
        <dbReference type="SAM" id="Phobius"/>
    </source>
</evidence>
<dbReference type="STRING" id="118060.ATZ35_08015"/>
<sequence>MRGRVVAVLPSLVIKVMIIWFIVFFILSQVMIERNWLPTRFTDLRLLHLCVASIGVIFLAIVVGILVKQPLFIVGSVTILCSSVISWKYRHKFDHIKRGQNQ</sequence>
<evidence type="ECO:0000313" key="3">
    <source>
        <dbReference type="Proteomes" id="UP000067523"/>
    </source>
</evidence>
<feature type="transmembrane region" description="Helical" evidence="1">
    <location>
        <begin position="44"/>
        <end position="65"/>
    </location>
</feature>
<dbReference type="KEGG" id="erx:ATZ35_08015"/>